<feature type="region of interest" description="Disordered" evidence="7">
    <location>
        <begin position="445"/>
        <end position="496"/>
    </location>
</feature>
<dbReference type="EMBL" id="KU700210">
    <property type="protein sequence ID" value="AML78038.1"/>
    <property type="molecule type" value="mRNA"/>
</dbReference>
<keyword evidence="1" id="KW-0600">Photoreceptor protein</keyword>
<feature type="compositionally biased region" description="Polar residues" evidence="7">
    <location>
        <begin position="188"/>
        <end position="199"/>
    </location>
</feature>
<dbReference type="GO" id="GO:0009881">
    <property type="term" value="F:photoreceptor activity"/>
    <property type="evidence" value="ECO:0007669"/>
    <property type="project" value="UniProtKB-KW"/>
</dbReference>
<dbReference type="PANTHER" id="PTHR47429:SF8">
    <property type="entry name" value="PHOTOTROPIN-1-LIKE"/>
    <property type="match status" value="1"/>
</dbReference>
<keyword evidence="2" id="KW-0716">Sensory transduction</keyword>
<name>A0A126X072_9MARC</name>
<evidence type="ECO:0000256" key="1">
    <source>
        <dbReference type="ARBA" id="ARBA00022543"/>
    </source>
</evidence>
<organism evidence="9">
    <name type="scientific">Metzgeria crassipilis</name>
    <dbReference type="NCBI Taxonomy" id="1408784"/>
    <lineage>
        <taxon>Eukaryota</taxon>
        <taxon>Viridiplantae</taxon>
        <taxon>Streptophyta</taxon>
        <taxon>Embryophyta</taxon>
        <taxon>Marchantiophyta</taxon>
        <taxon>Jungermanniopsida</taxon>
        <taxon>Metzgeriidae</taxon>
        <taxon>Metzgeriales</taxon>
        <taxon>Metzgeriaceae</taxon>
        <taxon>Metzgeria</taxon>
    </lineage>
</organism>
<keyword evidence="3" id="KW-0285">Flavoprotein</keyword>
<keyword evidence="6" id="KW-0675">Receptor</keyword>
<dbReference type="SUPFAM" id="SSF55785">
    <property type="entry name" value="PYP-like sensor domain (PAS domain)"/>
    <property type="match status" value="1"/>
</dbReference>
<protein>
    <submittedName>
        <fullName evidence="9">Putative LOV domain-containing protein</fullName>
    </submittedName>
</protein>
<evidence type="ECO:0000313" key="9">
    <source>
        <dbReference type="EMBL" id="AML78038.1"/>
    </source>
</evidence>
<evidence type="ECO:0000256" key="3">
    <source>
        <dbReference type="ARBA" id="ARBA00022630"/>
    </source>
</evidence>
<dbReference type="NCBIfam" id="TIGR00229">
    <property type="entry name" value="sensory_box"/>
    <property type="match status" value="1"/>
</dbReference>
<feature type="region of interest" description="Disordered" evidence="7">
    <location>
        <begin position="162"/>
        <end position="276"/>
    </location>
</feature>
<dbReference type="GO" id="GO:0005634">
    <property type="term" value="C:nucleus"/>
    <property type="evidence" value="ECO:0007669"/>
    <property type="project" value="TreeGrafter"/>
</dbReference>
<feature type="domain" description="PAS" evidence="8">
    <location>
        <begin position="317"/>
        <end position="390"/>
    </location>
</feature>
<proteinExistence type="evidence at transcript level"/>
<feature type="compositionally biased region" description="Basic and acidic residues" evidence="7">
    <location>
        <begin position="235"/>
        <end position="247"/>
    </location>
</feature>
<evidence type="ECO:0000256" key="4">
    <source>
        <dbReference type="ARBA" id="ARBA00022643"/>
    </source>
</evidence>
<dbReference type="PANTHER" id="PTHR47429">
    <property type="entry name" value="PROTEIN TWIN LOV 1"/>
    <property type="match status" value="1"/>
</dbReference>
<dbReference type="CDD" id="cd00130">
    <property type="entry name" value="PAS"/>
    <property type="match status" value="1"/>
</dbReference>
<evidence type="ECO:0000256" key="6">
    <source>
        <dbReference type="ARBA" id="ARBA00023170"/>
    </source>
</evidence>
<reference evidence="9" key="1">
    <citation type="journal article" date="2016" name="Proc. Natl. Acad. Sci. U.S.A.">
        <title>Functional and topological diversity of LOV domain photoreceptors.</title>
        <authorList>
            <person name="Glantz S.T."/>
            <person name="Carpenter E.J."/>
            <person name="Melkonian M."/>
            <person name="Gardner K.H."/>
            <person name="Boyden E.S."/>
            <person name="Wong G.K."/>
            <person name="Chow B.Y."/>
        </authorList>
    </citation>
    <scope>NUCLEOTIDE SEQUENCE</scope>
    <source>
        <strain evidence="9">NRWZ_2100966</strain>
    </source>
</reference>
<evidence type="ECO:0000256" key="5">
    <source>
        <dbReference type="ARBA" id="ARBA00022991"/>
    </source>
</evidence>
<keyword evidence="5" id="KW-0157">Chromophore</keyword>
<dbReference type="Pfam" id="PF13426">
    <property type="entry name" value="PAS_9"/>
    <property type="match status" value="1"/>
</dbReference>
<dbReference type="AlphaFoldDB" id="A0A126X072"/>
<keyword evidence="4" id="KW-0288">FMN</keyword>
<dbReference type="Gene3D" id="3.30.450.20">
    <property type="entry name" value="PAS domain"/>
    <property type="match status" value="1"/>
</dbReference>
<dbReference type="InterPro" id="IPR035965">
    <property type="entry name" value="PAS-like_dom_sf"/>
</dbReference>
<evidence type="ECO:0000256" key="7">
    <source>
        <dbReference type="SAM" id="MobiDB-lite"/>
    </source>
</evidence>
<accession>A0A126X072</accession>
<dbReference type="InterPro" id="IPR000014">
    <property type="entry name" value="PAS"/>
</dbReference>
<evidence type="ECO:0000256" key="2">
    <source>
        <dbReference type="ARBA" id="ARBA00022606"/>
    </source>
</evidence>
<dbReference type="PROSITE" id="PS50112">
    <property type="entry name" value="PAS"/>
    <property type="match status" value="1"/>
</dbReference>
<evidence type="ECO:0000259" key="8">
    <source>
        <dbReference type="PROSITE" id="PS50112"/>
    </source>
</evidence>
<sequence length="623" mass="69203">MGRLLHAMLSDKIEPSQLEEGLKSKLIRDIEGRLEVFGQKSNRKSYEFKATSTADGAGWQDHRLASTVYSPGSRHSHRHAHRKSKSCASSTLLQKLVYDTVECPDTDFVKGLQPAILKHDRDHEMTKMLTDARASVVPKRRMTMEYSGEFSLDESLSDPEQGLLFALPPESDARISTKSGDVTRGMNVRQSTESFSNSPQREREAVQIDRSSPSSSSASDCADDERGSEVSQDSVHWETGHKMKTDSRNGSQCGGKEVSSAGSDSMSDEAISERTSEWGNGVATMVLKNSSQETTPRTSFGSSFGSRRFPSPDIPVVSTRVKDALSTFQLAFLVCDAVHPDQPILYASAGFFRMTGYSAEDVVGKNCRFLQGPNTDAMEVTRMREALKKGESYTGTLLNYKKDGTQFWNLLTLNPIKDNVGVLIKYIGMQVEVKFGVVHSRKALPRSSSNAASTRPPAFSHSKRYHGDKDLPIFALPGSKSEAKNDSQRSTSVPSRRYSLTIEREPFLQSRRSGFHSSRAALEISSFREEKISESETVLSGQIPKSPSARWEADLRSSVKKRRSRGDTEFTVMKGSVKNRLKNKAAPELCEFFDCLAGVSLFEKLQAWKNRQVHPKSPQLQVH</sequence>